<sequence>MLLQLTAVFGLFLPLLGGQTVHVTIEELDDDSAQQYINSYDHVLAIFHVDNCDDCVESMESLHGIAESIITPGLKMIKLMNSQLAEIYGIEKYPQLLYFRDSIPILFHAADKMKGTEAAMWLEENKEVSSQILDDTNFEHLTQAATGATTGDWYIMFYQTECRTLLATWETVSARMKYKINVALVNTESSTTIRDRFDIDICPQFMYFRLGKMYQYLGQMHSVRALMSFTEVGYKNAAGKKVPQPPTPL</sequence>
<dbReference type="CDD" id="cd02961">
    <property type="entry name" value="PDI_a_family"/>
    <property type="match status" value="1"/>
</dbReference>
<comment type="caution">
    <text evidence="3">The sequence shown here is derived from an EMBL/GenBank/DDBJ whole genome shotgun (WGS) entry which is preliminary data.</text>
</comment>
<dbReference type="Pfam" id="PF00085">
    <property type="entry name" value="Thioredoxin"/>
    <property type="match status" value="1"/>
</dbReference>
<keyword evidence="1" id="KW-0732">Signal</keyword>
<feature type="signal peptide" evidence="1">
    <location>
        <begin position="1"/>
        <end position="18"/>
    </location>
</feature>
<protein>
    <recommendedName>
        <fullName evidence="2">Thioredoxin domain-containing protein</fullName>
    </recommendedName>
</protein>
<dbReference type="SUPFAM" id="SSF52833">
    <property type="entry name" value="Thioredoxin-like"/>
    <property type="match status" value="2"/>
</dbReference>
<evidence type="ECO:0000256" key="1">
    <source>
        <dbReference type="SAM" id="SignalP"/>
    </source>
</evidence>
<dbReference type="InterPro" id="IPR013766">
    <property type="entry name" value="Thioredoxin_domain"/>
</dbReference>
<proteinExistence type="predicted"/>
<accession>A0AAD9JNV0</accession>
<reference evidence="3" key="1">
    <citation type="journal article" date="2023" name="Mol. Biol. Evol.">
        <title>Third-Generation Sequencing Reveals the Adaptive Role of the Epigenome in Three Deep-Sea Polychaetes.</title>
        <authorList>
            <person name="Perez M."/>
            <person name="Aroh O."/>
            <person name="Sun Y."/>
            <person name="Lan Y."/>
            <person name="Juniper S.K."/>
            <person name="Young C.R."/>
            <person name="Angers B."/>
            <person name="Qian P.Y."/>
        </authorList>
    </citation>
    <scope>NUCLEOTIDE SEQUENCE</scope>
    <source>
        <strain evidence="3">R07B-5</strain>
    </source>
</reference>
<gene>
    <name evidence="3" type="ORF">NP493_2072g00007</name>
</gene>
<feature type="domain" description="Thioredoxin" evidence="2">
    <location>
        <begin position="134"/>
        <end position="218"/>
    </location>
</feature>
<dbReference type="Gene3D" id="3.40.30.10">
    <property type="entry name" value="Glutaredoxin"/>
    <property type="match status" value="2"/>
</dbReference>
<name>A0AAD9JNV0_RIDPI</name>
<dbReference type="PANTHER" id="PTHR19991">
    <property type="entry name" value="L 2 01289"/>
    <property type="match status" value="1"/>
</dbReference>
<evidence type="ECO:0000313" key="4">
    <source>
        <dbReference type="Proteomes" id="UP001209878"/>
    </source>
</evidence>
<dbReference type="InterPro" id="IPR036249">
    <property type="entry name" value="Thioredoxin-like_sf"/>
</dbReference>
<feature type="chain" id="PRO_5042159077" description="Thioredoxin domain-containing protein" evidence="1">
    <location>
        <begin position="19"/>
        <end position="249"/>
    </location>
</feature>
<dbReference type="PANTHER" id="PTHR19991:SF2">
    <property type="entry name" value="GH08893P"/>
    <property type="match status" value="1"/>
</dbReference>
<evidence type="ECO:0000259" key="2">
    <source>
        <dbReference type="Pfam" id="PF00085"/>
    </source>
</evidence>
<keyword evidence="4" id="KW-1185">Reference proteome</keyword>
<dbReference type="AlphaFoldDB" id="A0AAD9JNV0"/>
<evidence type="ECO:0000313" key="3">
    <source>
        <dbReference type="EMBL" id="KAK2155460.1"/>
    </source>
</evidence>
<dbReference type="Proteomes" id="UP001209878">
    <property type="component" value="Unassembled WGS sequence"/>
</dbReference>
<organism evidence="3 4">
    <name type="scientific">Ridgeia piscesae</name>
    <name type="common">Tubeworm</name>
    <dbReference type="NCBI Taxonomy" id="27915"/>
    <lineage>
        <taxon>Eukaryota</taxon>
        <taxon>Metazoa</taxon>
        <taxon>Spiralia</taxon>
        <taxon>Lophotrochozoa</taxon>
        <taxon>Annelida</taxon>
        <taxon>Polychaeta</taxon>
        <taxon>Sedentaria</taxon>
        <taxon>Canalipalpata</taxon>
        <taxon>Sabellida</taxon>
        <taxon>Siboglinidae</taxon>
        <taxon>Ridgeia</taxon>
    </lineage>
</organism>
<dbReference type="EMBL" id="JAODUO010002070">
    <property type="protein sequence ID" value="KAK2155460.1"/>
    <property type="molecule type" value="Genomic_DNA"/>
</dbReference>